<dbReference type="Pfam" id="PF11006">
    <property type="entry name" value="DUF2845"/>
    <property type="match status" value="1"/>
</dbReference>
<gene>
    <name evidence="1" type="ORF">DENIS_2863</name>
</gene>
<keyword evidence="2" id="KW-1185">Reference proteome</keyword>
<dbReference type="AlphaFoldDB" id="A0A401FY57"/>
<reference evidence="2" key="1">
    <citation type="submission" date="2017-11" db="EMBL/GenBank/DDBJ databases">
        <authorList>
            <person name="Watanabe M."/>
            <person name="Kojima H."/>
        </authorList>
    </citation>
    <scope>NUCLEOTIDE SEQUENCE [LARGE SCALE GENOMIC DNA]</scope>
    <source>
        <strain evidence="2">Tokyo 01</strain>
    </source>
</reference>
<dbReference type="RefSeq" id="WP_124329132.1">
    <property type="nucleotide sequence ID" value="NZ_BEXT01000001.1"/>
</dbReference>
<sequence>MNRRVWLGVLTFVWISTFATGEALAIRCGNDVIRVGNSALEVELIFQNEQCGGIISKDQTKTTSKDKKKVNGVTTTKIRERVKHEKWLVRIRNSWGNEYYCYELIFDKGMLTYISTPKKCR</sequence>
<dbReference type="Proteomes" id="UP000288096">
    <property type="component" value="Unassembled WGS sequence"/>
</dbReference>
<evidence type="ECO:0000313" key="2">
    <source>
        <dbReference type="Proteomes" id="UP000288096"/>
    </source>
</evidence>
<proteinExistence type="predicted"/>
<dbReference type="InterPro" id="IPR021268">
    <property type="entry name" value="DUF2845"/>
</dbReference>
<reference evidence="2" key="2">
    <citation type="submission" date="2019-01" db="EMBL/GenBank/DDBJ databases">
        <title>Genome sequence of Desulfonema ishimotonii strain Tokyo 01.</title>
        <authorList>
            <person name="Fukui M."/>
        </authorList>
    </citation>
    <scope>NUCLEOTIDE SEQUENCE [LARGE SCALE GENOMIC DNA]</scope>
    <source>
        <strain evidence="2">Tokyo 01</strain>
    </source>
</reference>
<name>A0A401FY57_9BACT</name>
<organism evidence="1 2">
    <name type="scientific">Desulfonema ishimotonii</name>
    <dbReference type="NCBI Taxonomy" id="45657"/>
    <lineage>
        <taxon>Bacteria</taxon>
        <taxon>Pseudomonadati</taxon>
        <taxon>Thermodesulfobacteriota</taxon>
        <taxon>Desulfobacteria</taxon>
        <taxon>Desulfobacterales</taxon>
        <taxon>Desulfococcaceae</taxon>
        <taxon>Desulfonema</taxon>
    </lineage>
</organism>
<dbReference type="EMBL" id="BEXT01000001">
    <property type="protein sequence ID" value="GBC61901.1"/>
    <property type="molecule type" value="Genomic_DNA"/>
</dbReference>
<accession>A0A401FY57</accession>
<evidence type="ECO:0000313" key="1">
    <source>
        <dbReference type="EMBL" id="GBC61901.1"/>
    </source>
</evidence>
<protein>
    <submittedName>
        <fullName evidence="1">Uncharacterized protein</fullName>
    </submittedName>
</protein>
<comment type="caution">
    <text evidence="1">The sequence shown here is derived from an EMBL/GenBank/DDBJ whole genome shotgun (WGS) entry which is preliminary data.</text>
</comment>